<dbReference type="Gene3D" id="1.10.3680.10">
    <property type="entry name" value="TerB-like"/>
    <property type="match status" value="1"/>
</dbReference>
<sequence>MLGSLKLFFDTLRTGGAEEASKSDGTTDAVATLLAKAASLDGEFGEAERKTIETLLAQRFSLTQEEVRDLIDESLKEMEQSVDFYSFTKVIRDEFDHEKRVELMEMLWEVAYADGVLHDYEASLMRRVTGLIYVTDQESGAARKRVMQKLGLAE</sequence>
<dbReference type="Proteomes" id="UP001060336">
    <property type="component" value="Chromosome"/>
</dbReference>
<dbReference type="EMBL" id="CP102480">
    <property type="protein sequence ID" value="UUX51159.1"/>
    <property type="molecule type" value="Genomic_DNA"/>
</dbReference>
<dbReference type="InterPro" id="IPR007791">
    <property type="entry name" value="DjlA_N"/>
</dbReference>
<name>A0A9J7AV01_9PROT</name>
<dbReference type="AlphaFoldDB" id="A0A9J7AV01"/>
<evidence type="ECO:0000313" key="2">
    <source>
        <dbReference type="EMBL" id="UUX51159.1"/>
    </source>
</evidence>
<accession>A0A9J7AV01</accession>
<feature type="domain" description="Co-chaperone DjlA N-terminal" evidence="1">
    <location>
        <begin position="28"/>
        <end position="143"/>
    </location>
</feature>
<dbReference type="RefSeq" id="WP_257770479.1">
    <property type="nucleotide sequence ID" value="NZ_CP102480.1"/>
</dbReference>
<dbReference type="CDD" id="cd07313">
    <property type="entry name" value="terB_like_2"/>
    <property type="match status" value="1"/>
</dbReference>
<dbReference type="Pfam" id="PF05099">
    <property type="entry name" value="TerB"/>
    <property type="match status" value="1"/>
</dbReference>
<reference evidence="2" key="1">
    <citation type="submission" date="2022-08" db="EMBL/GenBank/DDBJ databases">
        <title>Nisaea acidiphila sp. nov., isolated from a marine algal debris and emended description of the genus Nisaea Urios et al. 2008.</title>
        <authorList>
            <person name="Kwon K."/>
        </authorList>
    </citation>
    <scope>NUCLEOTIDE SEQUENCE</scope>
    <source>
        <strain evidence="2">MEBiC11861</strain>
    </source>
</reference>
<protein>
    <submittedName>
        <fullName evidence="2">TerB family tellurite resistance protein</fullName>
    </submittedName>
</protein>
<dbReference type="InterPro" id="IPR029024">
    <property type="entry name" value="TerB-like"/>
</dbReference>
<evidence type="ECO:0000259" key="1">
    <source>
        <dbReference type="Pfam" id="PF05099"/>
    </source>
</evidence>
<gene>
    <name evidence="2" type="ORF">NUH88_05575</name>
</gene>
<organism evidence="2 3">
    <name type="scientific">Nisaea acidiphila</name>
    <dbReference type="NCBI Taxonomy" id="1862145"/>
    <lineage>
        <taxon>Bacteria</taxon>
        <taxon>Pseudomonadati</taxon>
        <taxon>Pseudomonadota</taxon>
        <taxon>Alphaproteobacteria</taxon>
        <taxon>Rhodospirillales</taxon>
        <taxon>Thalassobaculaceae</taxon>
        <taxon>Nisaea</taxon>
    </lineage>
</organism>
<keyword evidence="3" id="KW-1185">Reference proteome</keyword>
<proteinExistence type="predicted"/>
<evidence type="ECO:0000313" key="3">
    <source>
        <dbReference type="Proteomes" id="UP001060336"/>
    </source>
</evidence>
<dbReference type="SUPFAM" id="SSF158682">
    <property type="entry name" value="TerB-like"/>
    <property type="match status" value="1"/>
</dbReference>
<dbReference type="KEGG" id="naci:NUH88_05575"/>